<keyword evidence="1" id="KW-0812">Transmembrane</keyword>
<sequence length="185" mass="21142">MKFDCVKFSGKVDYVRHTDRISGGYKANVSIDGAVIPKLQLTNKFYEELEAGENVTLYGVFKNKSKKEENDGFIYGLEKESGEKMFATHYRYQVPIFMAFTAAIAFCLTFVAGWFASILPVLMLFGKDDPNYMYNTTVFATIEASMVAAFFLWRAWLMFSVTADPESWETIEPATLSSRFSKFYK</sequence>
<gene>
    <name evidence="2" type="ORF">HU718_022870</name>
</gene>
<keyword evidence="1" id="KW-1133">Transmembrane helix</keyword>
<evidence type="ECO:0000313" key="2">
    <source>
        <dbReference type="EMBL" id="QXI04855.1"/>
    </source>
</evidence>
<feature type="transmembrane region" description="Helical" evidence="1">
    <location>
        <begin position="94"/>
        <end position="126"/>
    </location>
</feature>
<accession>A0ABX8PTU6</accession>
<reference evidence="2 3" key="1">
    <citation type="journal article" date="2020" name="Microorganisms">
        <title>Reliable Identification of Environmental Pseudomonas Isolates Using the rpoD Gene.</title>
        <authorList>
            <consortium name="The Broad Institute Genome Sequencing Platform"/>
            <person name="Girard L."/>
            <person name="Lood C."/>
            <person name="Rokni-Zadeh H."/>
            <person name="van Noort V."/>
            <person name="Lavigne R."/>
            <person name="De Mot R."/>
        </authorList>
    </citation>
    <scope>NUCLEOTIDE SEQUENCE [LARGE SCALE GENOMIC DNA]</scope>
    <source>
        <strain evidence="2 3">ZA 5.3</strain>
    </source>
</reference>
<dbReference type="EMBL" id="CP077089">
    <property type="protein sequence ID" value="QXI04855.1"/>
    <property type="molecule type" value="Genomic_DNA"/>
</dbReference>
<name>A0ABX8PTU6_9PSED</name>
<feature type="transmembrane region" description="Helical" evidence="1">
    <location>
        <begin position="132"/>
        <end position="153"/>
    </location>
</feature>
<evidence type="ECO:0000313" key="3">
    <source>
        <dbReference type="Proteomes" id="UP000646386"/>
    </source>
</evidence>
<keyword evidence="1" id="KW-0472">Membrane</keyword>
<dbReference type="RefSeq" id="WP_186614656.1">
    <property type="nucleotide sequence ID" value="NZ_CP077089.1"/>
</dbReference>
<protein>
    <submittedName>
        <fullName evidence="2">Uncharacterized protein</fullName>
    </submittedName>
</protein>
<keyword evidence="3" id="KW-1185">Reference proteome</keyword>
<evidence type="ECO:0000256" key="1">
    <source>
        <dbReference type="SAM" id="Phobius"/>
    </source>
</evidence>
<reference evidence="2 3" key="2">
    <citation type="journal article" date="2021" name="Microorganisms">
        <title>The Ever-Expanding Pseudomonas Genus: Description of 43 New Species and Partition of the Pseudomonas putida Group.</title>
        <authorList>
            <person name="Girard L."/>
            <person name="Lood C."/>
            <person name="Hofte M."/>
            <person name="Vandamme P."/>
            <person name="Rokni-Zadeh H."/>
            <person name="van Noort V."/>
            <person name="Lavigne R."/>
            <person name="De Mot R."/>
        </authorList>
    </citation>
    <scope>NUCLEOTIDE SEQUENCE [LARGE SCALE GENOMIC DNA]</scope>
    <source>
        <strain evidence="2 3">ZA 5.3</strain>
    </source>
</reference>
<proteinExistence type="predicted"/>
<organism evidence="2 3">
    <name type="scientific">Pseudomonas tensinigenes</name>
    <dbReference type="NCBI Taxonomy" id="2745511"/>
    <lineage>
        <taxon>Bacteria</taxon>
        <taxon>Pseudomonadati</taxon>
        <taxon>Pseudomonadota</taxon>
        <taxon>Gammaproteobacteria</taxon>
        <taxon>Pseudomonadales</taxon>
        <taxon>Pseudomonadaceae</taxon>
        <taxon>Pseudomonas</taxon>
    </lineage>
</organism>
<dbReference type="Proteomes" id="UP000646386">
    <property type="component" value="Chromosome"/>
</dbReference>